<proteinExistence type="predicted"/>
<evidence type="ECO:0000313" key="2">
    <source>
        <dbReference type="Proteomes" id="UP000886501"/>
    </source>
</evidence>
<dbReference type="Proteomes" id="UP000886501">
    <property type="component" value="Unassembled WGS sequence"/>
</dbReference>
<name>A0ACB6ZEQ6_THEGA</name>
<comment type="caution">
    <text evidence="1">The sequence shown here is derived from an EMBL/GenBank/DDBJ whole genome shotgun (WGS) entry which is preliminary data.</text>
</comment>
<organism evidence="1 2">
    <name type="scientific">Thelephora ganbajun</name>
    <name type="common">Ganba fungus</name>
    <dbReference type="NCBI Taxonomy" id="370292"/>
    <lineage>
        <taxon>Eukaryota</taxon>
        <taxon>Fungi</taxon>
        <taxon>Dikarya</taxon>
        <taxon>Basidiomycota</taxon>
        <taxon>Agaricomycotina</taxon>
        <taxon>Agaricomycetes</taxon>
        <taxon>Thelephorales</taxon>
        <taxon>Thelephoraceae</taxon>
        <taxon>Thelephora</taxon>
    </lineage>
</organism>
<accession>A0ACB6ZEQ6</accession>
<gene>
    <name evidence="1" type="ORF">BDM02DRAFT_3168780</name>
</gene>
<sequence length="264" mass="29950">MPKRHEEYYFDDGSVVLLVDGTLFRVHRYYFTRESQIFADMFTLPTGEASGSSGTTEGKSDSSPIEIPGVTKQEMESFLGFVYFGMHDEHTFTLESWVSLLSFSTRFICDKIRARSIRELEAIQSRVDPIERIVLAVRHNIPQWLSGAYQELCQRQDSLSEEEGERLGLATVIKLMRAREILLSGSDMRDPRFISRTSRTPAMSSTSAYLARMQLLDAVPVRPAWSSDDVFGPLHSASVELRFDPQRVADVVREVFLLEGLPPS</sequence>
<reference evidence="1" key="1">
    <citation type="submission" date="2019-10" db="EMBL/GenBank/DDBJ databases">
        <authorList>
            <consortium name="DOE Joint Genome Institute"/>
            <person name="Kuo A."/>
            <person name="Miyauchi S."/>
            <person name="Kiss E."/>
            <person name="Drula E."/>
            <person name="Kohler A."/>
            <person name="Sanchez-Garcia M."/>
            <person name="Andreopoulos B."/>
            <person name="Barry K.W."/>
            <person name="Bonito G."/>
            <person name="Buee M."/>
            <person name="Carver A."/>
            <person name="Chen C."/>
            <person name="Cichocki N."/>
            <person name="Clum A."/>
            <person name="Culley D."/>
            <person name="Crous P.W."/>
            <person name="Fauchery L."/>
            <person name="Girlanda M."/>
            <person name="Hayes R."/>
            <person name="Keri Z."/>
            <person name="Labutti K."/>
            <person name="Lipzen A."/>
            <person name="Lombard V."/>
            <person name="Magnuson J."/>
            <person name="Maillard F."/>
            <person name="Morin E."/>
            <person name="Murat C."/>
            <person name="Nolan M."/>
            <person name="Ohm R."/>
            <person name="Pangilinan J."/>
            <person name="Pereira M."/>
            <person name="Perotto S."/>
            <person name="Peter M."/>
            <person name="Riley R."/>
            <person name="Sitrit Y."/>
            <person name="Stielow B."/>
            <person name="Szollosi G."/>
            <person name="Zifcakova L."/>
            <person name="Stursova M."/>
            <person name="Spatafora J.W."/>
            <person name="Tedersoo L."/>
            <person name="Vaario L.-M."/>
            <person name="Yamada A."/>
            <person name="Yan M."/>
            <person name="Wang P."/>
            <person name="Xu J."/>
            <person name="Bruns T."/>
            <person name="Baldrian P."/>
            <person name="Vilgalys R."/>
            <person name="Henrissat B."/>
            <person name="Grigoriev I.V."/>
            <person name="Hibbett D."/>
            <person name="Nagy L.G."/>
            <person name="Martin F.M."/>
        </authorList>
    </citation>
    <scope>NUCLEOTIDE SEQUENCE</scope>
    <source>
        <strain evidence="1">P2</strain>
    </source>
</reference>
<protein>
    <submittedName>
        <fullName evidence="1">Uncharacterized protein</fullName>
    </submittedName>
</protein>
<keyword evidence="2" id="KW-1185">Reference proteome</keyword>
<reference evidence="1" key="2">
    <citation type="journal article" date="2020" name="Nat. Commun.">
        <title>Large-scale genome sequencing of mycorrhizal fungi provides insights into the early evolution of symbiotic traits.</title>
        <authorList>
            <person name="Miyauchi S."/>
            <person name="Kiss E."/>
            <person name="Kuo A."/>
            <person name="Drula E."/>
            <person name="Kohler A."/>
            <person name="Sanchez-Garcia M."/>
            <person name="Morin E."/>
            <person name="Andreopoulos B."/>
            <person name="Barry K.W."/>
            <person name="Bonito G."/>
            <person name="Buee M."/>
            <person name="Carver A."/>
            <person name="Chen C."/>
            <person name="Cichocki N."/>
            <person name="Clum A."/>
            <person name="Culley D."/>
            <person name="Crous P.W."/>
            <person name="Fauchery L."/>
            <person name="Girlanda M."/>
            <person name="Hayes R.D."/>
            <person name="Keri Z."/>
            <person name="LaButti K."/>
            <person name="Lipzen A."/>
            <person name="Lombard V."/>
            <person name="Magnuson J."/>
            <person name="Maillard F."/>
            <person name="Murat C."/>
            <person name="Nolan M."/>
            <person name="Ohm R.A."/>
            <person name="Pangilinan J."/>
            <person name="Pereira M.F."/>
            <person name="Perotto S."/>
            <person name="Peter M."/>
            <person name="Pfister S."/>
            <person name="Riley R."/>
            <person name="Sitrit Y."/>
            <person name="Stielow J.B."/>
            <person name="Szollosi G."/>
            <person name="Zifcakova L."/>
            <person name="Stursova M."/>
            <person name="Spatafora J.W."/>
            <person name="Tedersoo L."/>
            <person name="Vaario L.M."/>
            <person name="Yamada A."/>
            <person name="Yan M."/>
            <person name="Wang P."/>
            <person name="Xu J."/>
            <person name="Bruns T."/>
            <person name="Baldrian P."/>
            <person name="Vilgalys R."/>
            <person name="Dunand C."/>
            <person name="Henrissat B."/>
            <person name="Grigoriev I.V."/>
            <person name="Hibbett D."/>
            <person name="Nagy L.G."/>
            <person name="Martin F.M."/>
        </authorList>
    </citation>
    <scope>NUCLEOTIDE SEQUENCE</scope>
    <source>
        <strain evidence="1">P2</strain>
    </source>
</reference>
<dbReference type="EMBL" id="MU118017">
    <property type="protein sequence ID" value="KAF9648235.1"/>
    <property type="molecule type" value="Genomic_DNA"/>
</dbReference>
<evidence type="ECO:0000313" key="1">
    <source>
        <dbReference type="EMBL" id="KAF9648235.1"/>
    </source>
</evidence>